<gene>
    <name evidence="1" type="ORF">DFP72DRAFT_1014674</name>
</gene>
<reference evidence="1 2" key="1">
    <citation type="submission" date="2020-07" db="EMBL/GenBank/DDBJ databases">
        <title>Comparative genomics of pyrophilous fungi reveals a link between fire events and developmental genes.</title>
        <authorList>
            <consortium name="DOE Joint Genome Institute"/>
            <person name="Steindorff A.S."/>
            <person name="Carver A."/>
            <person name="Calhoun S."/>
            <person name="Stillman K."/>
            <person name="Liu H."/>
            <person name="Lipzen A."/>
            <person name="Pangilinan J."/>
            <person name="Labutti K."/>
            <person name="Bruns T.D."/>
            <person name="Grigoriev I.V."/>
        </authorList>
    </citation>
    <scope>NUCLEOTIDE SEQUENCE [LARGE SCALE GENOMIC DNA]</scope>
    <source>
        <strain evidence="1 2">CBS 144469</strain>
    </source>
</reference>
<name>A0A8H6HL89_9AGAR</name>
<dbReference type="OrthoDB" id="2998325at2759"/>
<dbReference type="AlphaFoldDB" id="A0A8H6HL89"/>
<protein>
    <submittedName>
        <fullName evidence="1">Uncharacterized protein</fullName>
    </submittedName>
</protein>
<dbReference type="Proteomes" id="UP000521943">
    <property type="component" value="Unassembled WGS sequence"/>
</dbReference>
<organism evidence="1 2">
    <name type="scientific">Ephemerocybe angulata</name>
    <dbReference type="NCBI Taxonomy" id="980116"/>
    <lineage>
        <taxon>Eukaryota</taxon>
        <taxon>Fungi</taxon>
        <taxon>Dikarya</taxon>
        <taxon>Basidiomycota</taxon>
        <taxon>Agaricomycotina</taxon>
        <taxon>Agaricomycetes</taxon>
        <taxon>Agaricomycetidae</taxon>
        <taxon>Agaricales</taxon>
        <taxon>Agaricineae</taxon>
        <taxon>Psathyrellaceae</taxon>
        <taxon>Ephemerocybe</taxon>
    </lineage>
</organism>
<evidence type="ECO:0000313" key="2">
    <source>
        <dbReference type="Proteomes" id="UP000521943"/>
    </source>
</evidence>
<evidence type="ECO:0000313" key="1">
    <source>
        <dbReference type="EMBL" id="KAF6749085.1"/>
    </source>
</evidence>
<dbReference type="EMBL" id="JACGCI010000066">
    <property type="protein sequence ID" value="KAF6749085.1"/>
    <property type="molecule type" value="Genomic_DNA"/>
</dbReference>
<keyword evidence="2" id="KW-1185">Reference proteome</keyword>
<comment type="caution">
    <text evidence="1">The sequence shown here is derived from an EMBL/GenBank/DDBJ whole genome shotgun (WGS) entry which is preliminary data.</text>
</comment>
<sequence length="105" mass="10926">MSENAQGSFISTNGYKFIATFTIDGDDYIYAGSINPNIGPIEAVATIAYGSESDLAMTRSFTGRIGASKINIRIANGPIITGNLPASNHVDPAISVEGSGTWVIA</sequence>
<accession>A0A8H6HL89</accession>
<proteinExistence type="predicted"/>